<evidence type="ECO:0000313" key="2">
    <source>
        <dbReference type="Proteomes" id="UP000006094"/>
    </source>
</evidence>
<name>K0B2H8_GOTA9</name>
<proteinExistence type="predicted"/>
<organism evidence="1 2">
    <name type="scientific">Gottschalkia acidurici (strain ATCC 7906 / DSM 604 / BCRC 14475 / CIP 104303 / KCTC 5404 / NCIMB 10678 / 9a)</name>
    <name type="common">Clostridium acidurici</name>
    <dbReference type="NCBI Taxonomy" id="1128398"/>
    <lineage>
        <taxon>Bacteria</taxon>
        <taxon>Bacillati</taxon>
        <taxon>Bacillota</taxon>
        <taxon>Tissierellia</taxon>
        <taxon>Tissierellales</taxon>
        <taxon>Gottschalkiaceae</taxon>
        <taxon>Gottschalkia</taxon>
    </lineage>
</organism>
<dbReference type="STRING" id="1128398.Curi_c21370"/>
<keyword evidence="2" id="KW-1185">Reference proteome</keyword>
<gene>
    <name evidence="1" type="ordered locus">Curi_c21370</name>
</gene>
<dbReference type="EMBL" id="CP003326">
    <property type="protein sequence ID" value="AFS79140.1"/>
    <property type="molecule type" value="Genomic_DNA"/>
</dbReference>
<dbReference type="AlphaFoldDB" id="K0B2H8"/>
<dbReference type="Proteomes" id="UP000006094">
    <property type="component" value="Chromosome"/>
</dbReference>
<dbReference type="KEGG" id="cad:Curi_c21370"/>
<dbReference type="HOGENOM" id="CLU_3133908_0_0_9"/>
<evidence type="ECO:0000313" key="1">
    <source>
        <dbReference type="EMBL" id="AFS79140.1"/>
    </source>
</evidence>
<sequence>MILGVMFMLVYKSNLVMLGINSPGMYHKNTILHLMLQRIITEEELTKRT</sequence>
<protein>
    <submittedName>
        <fullName evidence="1">Uncharacterized protein</fullName>
    </submittedName>
</protein>
<reference evidence="1 2" key="1">
    <citation type="journal article" date="2012" name="PLoS ONE">
        <title>The purine-utilizing bacterium Clostridium acidurici 9a: a genome-guided metabolic reconsideration.</title>
        <authorList>
            <person name="Hartwich K."/>
            <person name="Poehlein A."/>
            <person name="Daniel R."/>
        </authorList>
    </citation>
    <scope>NUCLEOTIDE SEQUENCE [LARGE SCALE GENOMIC DNA]</scope>
    <source>
        <strain evidence="2">ATCC 7906 / DSM 604 / BCRC 14475 / CIP 104303 / KCTC 5404 / NCIMB 10678 / 9a</strain>
    </source>
</reference>
<accession>K0B2H8</accession>